<accession>Q8R8A8</accession>
<keyword evidence="1" id="KW-0812">Transmembrane</keyword>
<keyword evidence="3" id="KW-1185">Reference proteome</keyword>
<reference evidence="2 3" key="1">
    <citation type="journal article" date="2002" name="Genome Res.">
        <title>A complete sequence of the T. tengcongensis genome.</title>
        <authorList>
            <person name="Bao Q."/>
            <person name="Tian Y."/>
            <person name="Li W."/>
            <person name="Xu Z."/>
            <person name="Xuan Z."/>
            <person name="Hu S."/>
            <person name="Dong W."/>
            <person name="Yang J."/>
            <person name="Chen Y."/>
            <person name="Xue Y."/>
            <person name="Xu Y."/>
            <person name="Lai X."/>
            <person name="Huang L."/>
            <person name="Dong X."/>
            <person name="Ma Y."/>
            <person name="Ling L."/>
            <person name="Tan H."/>
            <person name="Chen R."/>
            <person name="Wang J."/>
            <person name="Yu J."/>
            <person name="Yang H."/>
        </authorList>
    </citation>
    <scope>NUCLEOTIDE SEQUENCE [LARGE SCALE GENOMIC DNA]</scope>
    <source>
        <strain evidence="3">DSM 15242 / JCM 11007 / NBRC 100824 / MB4</strain>
    </source>
</reference>
<dbReference type="RefSeq" id="WP_011026211.1">
    <property type="nucleotide sequence ID" value="NC_003869.1"/>
</dbReference>
<keyword evidence="1" id="KW-1133">Transmembrane helix</keyword>
<evidence type="ECO:0000313" key="3">
    <source>
        <dbReference type="Proteomes" id="UP000000555"/>
    </source>
</evidence>
<evidence type="ECO:0000313" key="2">
    <source>
        <dbReference type="EMBL" id="AAM25273.1"/>
    </source>
</evidence>
<keyword evidence="1" id="KW-0472">Membrane</keyword>
<feature type="transmembrane region" description="Helical" evidence="1">
    <location>
        <begin position="36"/>
        <end position="53"/>
    </location>
</feature>
<protein>
    <submittedName>
        <fullName evidence="2">Uncharacterized protein</fullName>
    </submittedName>
</protein>
<dbReference type="KEGG" id="tte:TTE2103"/>
<dbReference type="EMBL" id="AE008691">
    <property type="protein sequence ID" value="AAM25273.1"/>
    <property type="molecule type" value="Genomic_DNA"/>
</dbReference>
<dbReference type="HOGENOM" id="CLU_3023362_0_0_9"/>
<name>Q8R8A8_CALS4</name>
<evidence type="ECO:0000256" key="1">
    <source>
        <dbReference type="SAM" id="Phobius"/>
    </source>
</evidence>
<gene>
    <name evidence="2" type="ordered locus">TTE2103</name>
</gene>
<proteinExistence type="predicted"/>
<organism evidence="2 3">
    <name type="scientific">Caldanaerobacter subterraneus subsp. tengcongensis (strain DSM 15242 / JCM 11007 / NBRC 100824 / MB4)</name>
    <name type="common">Thermoanaerobacter tengcongensis</name>
    <dbReference type="NCBI Taxonomy" id="273068"/>
    <lineage>
        <taxon>Bacteria</taxon>
        <taxon>Bacillati</taxon>
        <taxon>Bacillota</taxon>
        <taxon>Clostridia</taxon>
        <taxon>Thermoanaerobacterales</taxon>
        <taxon>Thermoanaerobacteraceae</taxon>
        <taxon>Caldanaerobacter</taxon>
    </lineage>
</organism>
<dbReference type="STRING" id="273068.TTE2103"/>
<dbReference type="Proteomes" id="UP000000555">
    <property type="component" value="Chromosome"/>
</dbReference>
<dbReference type="AlphaFoldDB" id="Q8R8A8"/>
<sequence>MEKAALYIAVLLTFFAVRFGTDVFYSPYIPHKLILISLYIWIIVVGWLFYFMIRK</sequence>